<evidence type="ECO:0000313" key="3">
    <source>
        <dbReference type="Proteomes" id="UP000070700"/>
    </source>
</evidence>
<feature type="non-terminal residue" evidence="2">
    <location>
        <position position="358"/>
    </location>
</feature>
<dbReference type="KEGG" id="psco:LY89DRAFT_684572"/>
<feature type="compositionally biased region" description="Basic and acidic residues" evidence="1">
    <location>
        <begin position="108"/>
        <end position="124"/>
    </location>
</feature>
<dbReference type="InParanoid" id="A0A194XBM2"/>
<accession>A0A194XBM2</accession>
<feature type="region of interest" description="Disordered" evidence="1">
    <location>
        <begin position="1"/>
        <end position="160"/>
    </location>
</feature>
<protein>
    <submittedName>
        <fullName evidence="2">Uncharacterized protein</fullName>
    </submittedName>
</protein>
<dbReference type="AlphaFoldDB" id="A0A194XBM2"/>
<dbReference type="Proteomes" id="UP000070700">
    <property type="component" value="Unassembled WGS sequence"/>
</dbReference>
<proteinExistence type="predicted"/>
<evidence type="ECO:0000256" key="1">
    <source>
        <dbReference type="SAM" id="MobiDB-lite"/>
    </source>
</evidence>
<keyword evidence="3" id="KW-1185">Reference proteome</keyword>
<feature type="compositionally biased region" description="Basic residues" evidence="1">
    <location>
        <begin position="237"/>
        <end position="250"/>
    </location>
</feature>
<name>A0A194XBM2_MOLSC</name>
<feature type="compositionally biased region" description="Polar residues" evidence="1">
    <location>
        <begin position="97"/>
        <end position="106"/>
    </location>
</feature>
<gene>
    <name evidence="2" type="ORF">LY89DRAFT_684572</name>
</gene>
<feature type="region of interest" description="Disordered" evidence="1">
    <location>
        <begin position="178"/>
        <end position="257"/>
    </location>
</feature>
<feature type="compositionally biased region" description="Low complexity" evidence="1">
    <location>
        <begin position="64"/>
        <end position="73"/>
    </location>
</feature>
<organism evidence="2 3">
    <name type="scientific">Mollisia scopiformis</name>
    <name type="common">Conifer needle endophyte fungus</name>
    <name type="synonym">Phialocephala scopiformis</name>
    <dbReference type="NCBI Taxonomy" id="149040"/>
    <lineage>
        <taxon>Eukaryota</taxon>
        <taxon>Fungi</taxon>
        <taxon>Dikarya</taxon>
        <taxon>Ascomycota</taxon>
        <taxon>Pezizomycotina</taxon>
        <taxon>Leotiomycetes</taxon>
        <taxon>Helotiales</taxon>
        <taxon>Mollisiaceae</taxon>
        <taxon>Mollisia</taxon>
    </lineage>
</organism>
<feature type="region of interest" description="Disordered" evidence="1">
    <location>
        <begin position="283"/>
        <end position="358"/>
    </location>
</feature>
<feature type="compositionally biased region" description="Polar residues" evidence="1">
    <location>
        <begin position="192"/>
        <end position="206"/>
    </location>
</feature>
<feature type="compositionally biased region" description="Basic and acidic residues" evidence="1">
    <location>
        <begin position="349"/>
        <end position="358"/>
    </location>
</feature>
<reference evidence="2 3" key="1">
    <citation type="submission" date="2015-10" db="EMBL/GenBank/DDBJ databases">
        <title>Full genome of DAOMC 229536 Phialocephala scopiformis, a fungal endophyte of spruce producing the potent anti-insectan compound rugulosin.</title>
        <authorList>
            <consortium name="DOE Joint Genome Institute"/>
            <person name="Walker A.K."/>
            <person name="Frasz S.L."/>
            <person name="Seifert K.A."/>
            <person name="Miller J.D."/>
            <person name="Mondo S.J."/>
            <person name="Labutti K."/>
            <person name="Lipzen A."/>
            <person name="Dockter R."/>
            <person name="Kennedy M."/>
            <person name="Grigoriev I.V."/>
            <person name="Spatafora J.W."/>
        </authorList>
    </citation>
    <scope>NUCLEOTIDE SEQUENCE [LARGE SCALE GENOMIC DNA]</scope>
    <source>
        <strain evidence="2 3">CBS 120377</strain>
    </source>
</reference>
<evidence type="ECO:0000313" key="2">
    <source>
        <dbReference type="EMBL" id="KUJ17553.1"/>
    </source>
</evidence>
<sequence length="358" mass="40218">MNVVQDEASQLSKRDKKNKKRNSQVIDLVDDTEDDPATRRAALNQAKERQGKTVSKKRQRREAQQSQQSTQAEKPFDSDYDATPPPEKKRKRKHNNEPPTQSTQESALRLHELPEYISKEEALRRTVLRGRVDSTPPRVIASQRSQAPSPATPIVSRDDDFSIDLDRIGTAHMPAVAKTPRVRESPIRPPTTIHSPAAQRQRSVSVSAPKESPIHPPKRIHSQLSERQRSVSVSPTKVRKSKEKAVKKKGKNENSAFETAVNSIRNAVGNRFSALFSPLPMEWTPTVKSTTSLKDHNGTSDSQKNSKKQKNTHDNVPLLKGTPVIDWEKKSGKIRAYVTPEDGDDDTEIKESKYSHTS</sequence>
<dbReference type="RefSeq" id="XP_018071908.1">
    <property type="nucleotide sequence ID" value="XM_018214908.1"/>
</dbReference>
<dbReference type="GeneID" id="28824634"/>
<dbReference type="EMBL" id="KQ947414">
    <property type="protein sequence ID" value="KUJ17553.1"/>
    <property type="molecule type" value="Genomic_DNA"/>
</dbReference>